<proteinExistence type="predicted"/>
<keyword evidence="3" id="KW-1185">Reference proteome</keyword>
<dbReference type="Proteomes" id="UP001515480">
    <property type="component" value="Unassembled WGS sequence"/>
</dbReference>
<gene>
    <name evidence="2" type="ORF">AB1Y20_022897</name>
</gene>
<reference evidence="2 3" key="1">
    <citation type="journal article" date="2024" name="Science">
        <title>Giant polyketide synthase enzymes in the biosynthesis of giant marine polyether toxins.</title>
        <authorList>
            <person name="Fallon T.R."/>
            <person name="Shende V.V."/>
            <person name="Wierzbicki I.H."/>
            <person name="Pendleton A.L."/>
            <person name="Watervoot N.F."/>
            <person name="Auber R.P."/>
            <person name="Gonzalez D.J."/>
            <person name="Wisecaver J.H."/>
            <person name="Moore B.S."/>
        </authorList>
    </citation>
    <scope>NUCLEOTIDE SEQUENCE [LARGE SCALE GENOMIC DNA]</scope>
    <source>
        <strain evidence="2 3">12B1</strain>
    </source>
</reference>
<protein>
    <submittedName>
        <fullName evidence="2">Uncharacterized protein</fullName>
    </submittedName>
</protein>
<organism evidence="2 3">
    <name type="scientific">Prymnesium parvum</name>
    <name type="common">Toxic golden alga</name>
    <dbReference type="NCBI Taxonomy" id="97485"/>
    <lineage>
        <taxon>Eukaryota</taxon>
        <taxon>Haptista</taxon>
        <taxon>Haptophyta</taxon>
        <taxon>Prymnesiophyceae</taxon>
        <taxon>Prymnesiales</taxon>
        <taxon>Prymnesiaceae</taxon>
        <taxon>Prymnesium</taxon>
    </lineage>
</organism>
<evidence type="ECO:0000313" key="3">
    <source>
        <dbReference type="Proteomes" id="UP001515480"/>
    </source>
</evidence>
<dbReference type="EMBL" id="JBGBPQ010000009">
    <property type="protein sequence ID" value="KAL1519371.1"/>
    <property type="molecule type" value="Genomic_DNA"/>
</dbReference>
<evidence type="ECO:0000256" key="1">
    <source>
        <dbReference type="SAM" id="MobiDB-lite"/>
    </source>
</evidence>
<feature type="region of interest" description="Disordered" evidence="1">
    <location>
        <begin position="119"/>
        <end position="206"/>
    </location>
</feature>
<feature type="compositionally biased region" description="Basic and acidic residues" evidence="1">
    <location>
        <begin position="166"/>
        <end position="197"/>
    </location>
</feature>
<sequence length="315" mass="33723">MMADFQGTKLSQWRGSYPRLLRLAGDELSTLEPGTLRRTNGWPLNELLAVVEGPATQVCLRFQPPQCLCFPSLLNFSFESVTKKQEFLQSLAGYGRERDASSVSSALPDQLQVEAIASTATHAASPSSDVSPSSTVTPSTTPEPGASELRAEAAPAASHQQADESALTHEKGSRPEDSASHADDDGAAHELGSKESNKTPARPSTDAFDSWYASKVAQRKSELQVDQSRLSGHSVAMRSALLRDSPASEARQSLIDDESLASARRASSAARAVFEQQANHSAGSGSSRPLNEKSKAIVSSRASVARAMWQDRENK</sequence>
<name>A0AB34JCT8_PRYPA</name>
<dbReference type="AlphaFoldDB" id="A0AB34JCT8"/>
<accession>A0AB34JCT8</accession>
<feature type="compositionally biased region" description="Low complexity" evidence="1">
    <location>
        <begin position="119"/>
        <end position="160"/>
    </location>
</feature>
<feature type="region of interest" description="Disordered" evidence="1">
    <location>
        <begin position="267"/>
        <end position="298"/>
    </location>
</feature>
<comment type="caution">
    <text evidence="2">The sequence shown here is derived from an EMBL/GenBank/DDBJ whole genome shotgun (WGS) entry which is preliminary data.</text>
</comment>
<feature type="compositionally biased region" description="Polar residues" evidence="1">
    <location>
        <begin position="276"/>
        <end position="289"/>
    </location>
</feature>
<evidence type="ECO:0000313" key="2">
    <source>
        <dbReference type="EMBL" id="KAL1519371.1"/>
    </source>
</evidence>